<evidence type="ECO:0000256" key="2">
    <source>
        <dbReference type="SAM" id="SignalP"/>
    </source>
</evidence>
<feature type="compositionally biased region" description="Low complexity" evidence="1">
    <location>
        <begin position="267"/>
        <end position="279"/>
    </location>
</feature>
<sequence length="322" mass="33325">MGRNGVKARLIAAAAALAAVAGLTAGGAGPAVGAAWSAHPVTAAPVGVPAVAIPAATGSSAVRPGPKLNGPKATSVLKSLKVKGKAAGTGYSRNAKFGNGWKDFDGDKCNERQDTLSRDMSKVRFSDTKKCWVASGTLHDRYTGRTIRWRTGTGSVDIDHVVALQNAWISGAQQLSKAQRLKLANDPLNLVAADSSANRAKGSSNAAEWLPKNKAFRCQYVATQISVKRKYALSVTGAEKVAMSRVLASCPNQKAAKVTPIKPASKTSTATPGGSTSGTVSGTVTPGAFCKAADKGKKGRSASGVAYTCKTSSTENRLRWRR</sequence>
<feature type="signal peptide" evidence="2">
    <location>
        <begin position="1"/>
        <end position="25"/>
    </location>
</feature>
<reference evidence="5" key="1">
    <citation type="journal article" date="2019" name="Int. J. Syst. Evol. Microbiol.">
        <title>The Global Catalogue of Microorganisms (GCM) 10K type strain sequencing project: providing services to taxonomists for standard genome sequencing and annotation.</title>
        <authorList>
            <consortium name="The Broad Institute Genomics Platform"/>
            <consortium name="The Broad Institute Genome Sequencing Center for Infectious Disease"/>
            <person name="Wu L."/>
            <person name="Ma J."/>
        </authorList>
    </citation>
    <scope>NUCLEOTIDE SEQUENCE [LARGE SCALE GENOMIC DNA]</scope>
    <source>
        <strain evidence="5">JCM 30742</strain>
    </source>
</reference>
<evidence type="ECO:0000259" key="3">
    <source>
        <dbReference type="Pfam" id="PF07510"/>
    </source>
</evidence>
<dbReference type="Pfam" id="PF07510">
    <property type="entry name" value="GmrSD_C"/>
    <property type="match status" value="1"/>
</dbReference>
<dbReference type="PANTHER" id="PTHR24094:SF15">
    <property type="entry name" value="AMP-DEPENDENT SYNTHETASE_LIGASE DOMAIN-CONTAINING PROTEIN-RELATED"/>
    <property type="match status" value="1"/>
</dbReference>
<feature type="chain" id="PRO_5046492654" description="GmrSD restriction endonucleases C-terminal domain-containing protein" evidence="2">
    <location>
        <begin position="26"/>
        <end position="322"/>
    </location>
</feature>
<accession>A0ABP7CVS8</accession>
<feature type="domain" description="GmrSD restriction endonucleases C-terminal" evidence="3">
    <location>
        <begin position="112"/>
        <end position="245"/>
    </location>
</feature>
<proteinExistence type="predicted"/>
<keyword evidence="2" id="KW-0732">Signal</keyword>
<keyword evidence="5" id="KW-1185">Reference proteome</keyword>
<dbReference type="PANTHER" id="PTHR24094">
    <property type="entry name" value="SECRETED PROTEIN"/>
    <property type="match status" value="1"/>
</dbReference>
<gene>
    <name evidence="4" type="ORF">GCM10023081_37760</name>
</gene>
<organism evidence="4 5">
    <name type="scientific">Arthrobacter ginkgonis</name>
    <dbReference type="NCBI Taxonomy" id="1630594"/>
    <lineage>
        <taxon>Bacteria</taxon>
        <taxon>Bacillati</taxon>
        <taxon>Actinomycetota</taxon>
        <taxon>Actinomycetes</taxon>
        <taxon>Micrococcales</taxon>
        <taxon>Micrococcaceae</taxon>
        <taxon>Arthrobacter</taxon>
    </lineage>
</organism>
<feature type="region of interest" description="Disordered" evidence="1">
    <location>
        <begin position="257"/>
        <end position="279"/>
    </location>
</feature>
<protein>
    <recommendedName>
        <fullName evidence="3">GmrSD restriction endonucleases C-terminal domain-containing protein</fullName>
    </recommendedName>
</protein>
<evidence type="ECO:0000313" key="4">
    <source>
        <dbReference type="EMBL" id="GAA3697253.1"/>
    </source>
</evidence>
<evidence type="ECO:0000313" key="5">
    <source>
        <dbReference type="Proteomes" id="UP001500752"/>
    </source>
</evidence>
<dbReference type="RefSeq" id="WP_345153276.1">
    <property type="nucleotide sequence ID" value="NZ_BAABEO010000025.1"/>
</dbReference>
<dbReference type="InterPro" id="IPR011089">
    <property type="entry name" value="GmrSD_C"/>
</dbReference>
<evidence type="ECO:0000256" key="1">
    <source>
        <dbReference type="SAM" id="MobiDB-lite"/>
    </source>
</evidence>
<dbReference type="EMBL" id="BAABEO010000025">
    <property type="protein sequence ID" value="GAA3697253.1"/>
    <property type="molecule type" value="Genomic_DNA"/>
</dbReference>
<comment type="caution">
    <text evidence="4">The sequence shown here is derived from an EMBL/GenBank/DDBJ whole genome shotgun (WGS) entry which is preliminary data.</text>
</comment>
<dbReference type="Proteomes" id="UP001500752">
    <property type="component" value="Unassembled WGS sequence"/>
</dbReference>
<name>A0ABP7CVS8_9MICC</name>